<reference evidence="3" key="1">
    <citation type="submission" date="2020-01" db="EMBL/GenBank/DDBJ databases">
        <authorList>
            <consortium name="DOE Joint Genome Institute"/>
            <person name="Haridas S."/>
            <person name="Albert R."/>
            <person name="Binder M."/>
            <person name="Bloem J."/>
            <person name="Labutti K."/>
            <person name="Salamov A."/>
            <person name="Andreopoulos B."/>
            <person name="Baker S.E."/>
            <person name="Barry K."/>
            <person name="Bills G."/>
            <person name="Bluhm B.H."/>
            <person name="Cannon C."/>
            <person name="Castanera R."/>
            <person name="Culley D.E."/>
            <person name="Daum C."/>
            <person name="Ezra D."/>
            <person name="Gonzalez J.B."/>
            <person name="Henrissat B."/>
            <person name="Kuo A."/>
            <person name="Liang C."/>
            <person name="Lipzen A."/>
            <person name="Lutzoni F."/>
            <person name="Magnuson J."/>
            <person name="Mondo S."/>
            <person name="Nolan M."/>
            <person name="Ohm R."/>
            <person name="Pangilinan J."/>
            <person name="Park H.-J."/>
            <person name="Ramirez L."/>
            <person name="Alfaro M."/>
            <person name="Sun H."/>
            <person name="Tritt A."/>
            <person name="Yoshinaga Y."/>
            <person name="Zwiers L.-H."/>
            <person name="Turgeon B.G."/>
            <person name="Goodwin S.B."/>
            <person name="Spatafora J.W."/>
            <person name="Crous P.W."/>
            <person name="Grigoriev I.V."/>
        </authorList>
    </citation>
    <scope>NUCLEOTIDE SEQUENCE</scope>
    <source>
        <strain evidence="3">IPT5</strain>
    </source>
</reference>
<feature type="chain" id="PRO_5025423860" evidence="2">
    <location>
        <begin position="18"/>
        <end position="84"/>
    </location>
</feature>
<evidence type="ECO:0000256" key="1">
    <source>
        <dbReference type="SAM" id="MobiDB-lite"/>
    </source>
</evidence>
<evidence type="ECO:0000313" key="3">
    <source>
        <dbReference type="EMBL" id="KAF2848988.1"/>
    </source>
</evidence>
<gene>
    <name evidence="3" type="ORF">T440DRAFT_469733</name>
</gene>
<dbReference type="AlphaFoldDB" id="A0A6A7B3S4"/>
<evidence type="ECO:0000256" key="2">
    <source>
        <dbReference type="SAM" id="SignalP"/>
    </source>
</evidence>
<feature type="region of interest" description="Disordered" evidence="1">
    <location>
        <begin position="18"/>
        <end position="50"/>
    </location>
</feature>
<dbReference type="EMBL" id="MU006314">
    <property type="protein sequence ID" value="KAF2848988.1"/>
    <property type="molecule type" value="Genomic_DNA"/>
</dbReference>
<organism evidence="3 4">
    <name type="scientific">Plenodomus tracheiphilus IPT5</name>
    <dbReference type="NCBI Taxonomy" id="1408161"/>
    <lineage>
        <taxon>Eukaryota</taxon>
        <taxon>Fungi</taxon>
        <taxon>Dikarya</taxon>
        <taxon>Ascomycota</taxon>
        <taxon>Pezizomycotina</taxon>
        <taxon>Dothideomycetes</taxon>
        <taxon>Pleosporomycetidae</taxon>
        <taxon>Pleosporales</taxon>
        <taxon>Pleosporineae</taxon>
        <taxon>Leptosphaeriaceae</taxon>
        <taxon>Plenodomus</taxon>
    </lineage>
</organism>
<name>A0A6A7B3S4_9PLEO</name>
<dbReference type="Proteomes" id="UP000799423">
    <property type="component" value="Unassembled WGS sequence"/>
</dbReference>
<accession>A0A6A7B3S4</accession>
<sequence>MRFSAIILPALVGFAAAATSSSSTRDASSTRLSSTQSSTRSASATSTHSSAAATATHTGAAVNIAAGDVSGVVAAVIGVAAWML</sequence>
<keyword evidence="2" id="KW-0732">Signal</keyword>
<protein>
    <submittedName>
        <fullName evidence="3">Uncharacterized protein</fullName>
    </submittedName>
</protein>
<evidence type="ECO:0000313" key="4">
    <source>
        <dbReference type="Proteomes" id="UP000799423"/>
    </source>
</evidence>
<proteinExistence type="predicted"/>
<feature type="signal peptide" evidence="2">
    <location>
        <begin position="1"/>
        <end position="17"/>
    </location>
</feature>
<keyword evidence="4" id="KW-1185">Reference proteome</keyword>